<keyword evidence="3" id="KW-1185">Reference proteome</keyword>
<feature type="signal peptide" evidence="1">
    <location>
        <begin position="1"/>
        <end position="18"/>
    </location>
</feature>
<dbReference type="Proteomes" id="UP001152759">
    <property type="component" value="Chromosome 10"/>
</dbReference>
<reference evidence="2" key="1">
    <citation type="submission" date="2021-12" db="EMBL/GenBank/DDBJ databases">
        <authorList>
            <person name="King R."/>
        </authorList>
    </citation>
    <scope>NUCLEOTIDE SEQUENCE</scope>
</reference>
<sequence length="163" mass="18784">MTPFRILFLAFLVSETHGFLLQQPESDSYAFRIDRGPTSDLNKTYNLKLQKEVKSLSAFCFGRRSDAFCTYQCRKVAQISTKRICEDSWFLSEAYEELEPCDHFGAGSCRWFRCHCLPLSEPNATEVTEAMEVAEVTLGFCKKTLLRYFKLNEKLGTLGFQKD</sequence>
<name>A0A9P0EXU0_BEMTA</name>
<organism evidence="2 3">
    <name type="scientific">Bemisia tabaci</name>
    <name type="common">Sweetpotato whitefly</name>
    <name type="synonym">Aleurodes tabaci</name>
    <dbReference type="NCBI Taxonomy" id="7038"/>
    <lineage>
        <taxon>Eukaryota</taxon>
        <taxon>Metazoa</taxon>
        <taxon>Ecdysozoa</taxon>
        <taxon>Arthropoda</taxon>
        <taxon>Hexapoda</taxon>
        <taxon>Insecta</taxon>
        <taxon>Pterygota</taxon>
        <taxon>Neoptera</taxon>
        <taxon>Paraneoptera</taxon>
        <taxon>Hemiptera</taxon>
        <taxon>Sternorrhyncha</taxon>
        <taxon>Aleyrodoidea</taxon>
        <taxon>Aleyrodidae</taxon>
        <taxon>Aleyrodinae</taxon>
        <taxon>Bemisia</taxon>
    </lineage>
</organism>
<evidence type="ECO:0000313" key="3">
    <source>
        <dbReference type="Proteomes" id="UP001152759"/>
    </source>
</evidence>
<evidence type="ECO:0000256" key="1">
    <source>
        <dbReference type="SAM" id="SignalP"/>
    </source>
</evidence>
<proteinExistence type="predicted"/>
<gene>
    <name evidence="2" type="ORF">BEMITA_LOCUS3106</name>
</gene>
<evidence type="ECO:0000313" key="2">
    <source>
        <dbReference type="EMBL" id="CAH0383676.1"/>
    </source>
</evidence>
<dbReference type="EMBL" id="OU963871">
    <property type="protein sequence ID" value="CAH0383676.1"/>
    <property type="molecule type" value="Genomic_DNA"/>
</dbReference>
<feature type="chain" id="PRO_5040219230" evidence="1">
    <location>
        <begin position="19"/>
        <end position="163"/>
    </location>
</feature>
<accession>A0A9P0EXU0</accession>
<dbReference type="AlphaFoldDB" id="A0A9P0EXU0"/>
<protein>
    <submittedName>
        <fullName evidence="2">Uncharacterized protein</fullName>
    </submittedName>
</protein>
<keyword evidence="1" id="KW-0732">Signal</keyword>